<evidence type="ECO:0000256" key="4">
    <source>
        <dbReference type="ARBA" id="ARBA00022989"/>
    </source>
</evidence>
<evidence type="ECO:0000256" key="6">
    <source>
        <dbReference type="SAM" id="Phobius"/>
    </source>
</evidence>
<dbReference type="AlphaFoldDB" id="A0A2U1ABV1"/>
<comment type="subcellular location">
    <subcellularLocation>
        <location evidence="1">Cell membrane</location>
        <topology evidence="1">Multi-pass membrane protein</topology>
    </subcellularLocation>
</comment>
<evidence type="ECO:0000256" key="2">
    <source>
        <dbReference type="ARBA" id="ARBA00022475"/>
    </source>
</evidence>
<dbReference type="RefSeq" id="WP_116886009.1">
    <property type="nucleotide sequence ID" value="NZ_CABMMC010000009.1"/>
</dbReference>
<dbReference type="InterPro" id="IPR032689">
    <property type="entry name" value="TraG-D_C"/>
</dbReference>
<keyword evidence="4 6" id="KW-1133">Transmembrane helix</keyword>
<gene>
    <name evidence="8" type="ORF">C8D82_15514</name>
</gene>
<dbReference type="Pfam" id="PF12696">
    <property type="entry name" value="TraG-D_C"/>
    <property type="match status" value="1"/>
</dbReference>
<comment type="caution">
    <text evidence="8">The sequence shown here is derived from an EMBL/GenBank/DDBJ whole genome shotgun (WGS) entry which is preliminary data.</text>
</comment>
<protein>
    <submittedName>
        <fullName evidence="8">Type IV secretion system coupling TraD/TrwB family protein</fullName>
    </submittedName>
</protein>
<dbReference type="Proteomes" id="UP000245959">
    <property type="component" value="Unassembled WGS sequence"/>
</dbReference>
<feature type="transmembrane region" description="Helical" evidence="6">
    <location>
        <begin position="637"/>
        <end position="661"/>
    </location>
</feature>
<dbReference type="OrthoDB" id="179860at2"/>
<evidence type="ECO:0000256" key="5">
    <source>
        <dbReference type="ARBA" id="ARBA00023136"/>
    </source>
</evidence>
<evidence type="ECO:0000256" key="3">
    <source>
        <dbReference type="ARBA" id="ARBA00022692"/>
    </source>
</evidence>
<keyword evidence="9" id="KW-1185">Reference proteome</keyword>
<evidence type="ECO:0000313" key="8">
    <source>
        <dbReference type="EMBL" id="PVY32257.1"/>
    </source>
</evidence>
<dbReference type="InterPro" id="IPR027417">
    <property type="entry name" value="P-loop_NTPase"/>
</dbReference>
<evidence type="ECO:0000259" key="7">
    <source>
        <dbReference type="Pfam" id="PF12696"/>
    </source>
</evidence>
<organism evidence="8 9">
    <name type="scientific">Victivallis vadensis</name>
    <dbReference type="NCBI Taxonomy" id="172901"/>
    <lineage>
        <taxon>Bacteria</taxon>
        <taxon>Pseudomonadati</taxon>
        <taxon>Lentisphaerota</taxon>
        <taxon>Lentisphaeria</taxon>
        <taxon>Victivallales</taxon>
        <taxon>Victivallaceae</taxon>
        <taxon>Victivallis</taxon>
    </lineage>
</organism>
<dbReference type="GO" id="GO:0005886">
    <property type="term" value="C:plasma membrane"/>
    <property type="evidence" value="ECO:0007669"/>
    <property type="project" value="UniProtKB-SubCell"/>
</dbReference>
<name>A0A2U1ABV1_9BACT</name>
<feature type="transmembrane region" description="Helical" evidence="6">
    <location>
        <begin position="667"/>
        <end position="684"/>
    </location>
</feature>
<dbReference type="GeneID" id="78297270"/>
<keyword evidence="3 6" id="KW-0812">Transmembrane</keyword>
<reference evidence="8 9" key="1">
    <citation type="submission" date="2018-04" db="EMBL/GenBank/DDBJ databases">
        <title>Genomic Encyclopedia of Type Strains, Phase IV (KMG-IV): sequencing the most valuable type-strain genomes for metagenomic binning, comparative biology and taxonomic classification.</title>
        <authorList>
            <person name="Goeker M."/>
        </authorList>
    </citation>
    <scope>NUCLEOTIDE SEQUENCE [LARGE SCALE GENOMIC DNA]</scope>
    <source>
        <strain evidence="8 9">DSM 14823</strain>
    </source>
</reference>
<sequence length="697" mass="78436">MSILDQEILNLAGNVWSVRDACTGVICFGATGSGKSSGPLRSIALRYLQLGFGGIVFCAKPDECETWESYARETGRTSDLLKLSENTFAFLNYELERPAETGGGQIENVVNLFLEITKIGKDRRSGSTNDEYWQNAIKQFLRNTISFLVMAGEAVTLPNIKAVIDTAIRDKAVAEALKDYFEEFKGFCAVNKNKWYCRQQNQAGFDEALGLFETGYKKQRQNTQIEQPLIVAHQFACSLILKIIYHGKHSGPDYELGFNYFIIEFPQLDERTRSNTVSSFTVLADSMLRGEFLRCFGAPDSSFSLESLYREGRILIVDQDVKRFGLVGQITAAIIKLCFERMIERREDITRDEARPVFLWADEAQYFSLDNDQIFQTTARSSRTLTVYATQNLSNFQDGYGKEKANSLLGNLGTKFFCKNGDFETNEWAAKSIGQEIVRRRSLNLGDSKSGGAKGEYSQSGSYSEGWSEQKDYMVDIVTFTTLQAGGPRGQCRVGYVFWQGGRILNNGEVFLIGTFDQKCRKVCGARFERRCPPIPQLGLKNAGESRRLYGCDYVILGLFVISSLIVLSGLWMIFAERDRFLLFIPELGVVSIATVCLWTAAFAFDLGLEILRILGEIIIAKYRGFRRLRQKRINQIPLLTLTWFYLAFSFALAILIQNAIYTGQGAIGYLLTWFAAAIAHYLFKNAGGKKVPVEKN</sequence>
<keyword evidence="5 6" id="KW-0472">Membrane</keyword>
<accession>A0A2U1ABV1</accession>
<feature type="transmembrane region" description="Helical" evidence="6">
    <location>
        <begin position="554"/>
        <end position="574"/>
    </location>
</feature>
<proteinExistence type="predicted"/>
<evidence type="ECO:0000256" key="1">
    <source>
        <dbReference type="ARBA" id="ARBA00004651"/>
    </source>
</evidence>
<dbReference type="CDD" id="cd01127">
    <property type="entry name" value="TrwB_TraG_TraD_VirD4"/>
    <property type="match status" value="1"/>
</dbReference>
<feature type="transmembrane region" description="Helical" evidence="6">
    <location>
        <begin position="607"/>
        <end position="625"/>
    </location>
</feature>
<dbReference type="Gene3D" id="3.40.50.300">
    <property type="entry name" value="P-loop containing nucleotide triphosphate hydrolases"/>
    <property type="match status" value="1"/>
</dbReference>
<feature type="domain" description="TraD/TraG TraM recognition site" evidence="7">
    <location>
        <begin position="356"/>
        <end position="459"/>
    </location>
</feature>
<dbReference type="EMBL" id="QEKH01000055">
    <property type="protein sequence ID" value="PVY32257.1"/>
    <property type="molecule type" value="Genomic_DNA"/>
</dbReference>
<evidence type="ECO:0000313" key="9">
    <source>
        <dbReference type="Proteomes" id="UP000245959"/>
    </source>
</evidence>
<dbReference type="PANTHER" id="PTHR37937:SF1">
    <property type="entry name" value="CONJUGATIVE TRANSFER: DNA TRANSPORT"/>
    <property type="match status" value="1"/>
</dbReference>
<dbReference type="InterPro" id="IPR051539">
    <property type="entry name" value="T4SS-coupling_protein"/>
</dbReference>
<dbReference type="PANTHER" id="PTHR37937">
    <property type="entry name" value="CONJUGATIVE TRANSFER: DNA TRANSPORT"/>
    <property type="match status" value="1"/>
</dbReference>
<dbReference type="SUPFAM" id="SSF52540">
    <property type="entry name" value="P-loop containing nucleoside triphosphate hydrolases"/>
    <property type="match status" value="1"/>
</dbReference>
<feature type="transmembrane region" description="Helical" evidence="6">
    <location>
        <begin position="581"/>
        <end position="601"/>
    </location>
</feature>
<keyword evidence="2" id="KW-1003">Cell membrane</keyword>